<dbReference type="Gene3D" id="3.20.160.10">
    <property type="entry name" value="vpa0580 domain like"/>
    <property type="match status" value="1"/>
</dbReference>
<gene>
    <name evidence="1" type="ORF">GT360_16470</name>
</gene>
<dbReference type="InterPro" id="IPR038604">
    <property type="entry name" value="HopJ_sf"/>
</dbReference>
<proteinExistence type="predicted"/>
<evidence type="ECO:0000313" key="2">
    <source>
        <dbReference type="Proteomes" id="UP000464262"/>
    </source>
</evidence>
<dbReference type="EMBL" id="CP047476">
    <property type="protein sequence ID" value="QIA65151.1"/>
    <property type="molecule type" value="Genomic_DNA"/>
</dbReference>
<dbReference type="KEGG" id="vas:GT360_16470"/>
<name>A0A7Z2T6D2_9VIBR</name>
<dbReference type="InterPro" id="IPR014984">
    <property type="entry name" value="HopJ"/>
</dbReference>
<dbReference type="AlphaFoldDB" id="A0A7Z2T6D2"/>
<dbReference type="Proteomes" id="UP000464262">
    <property type="component" value="Chromosome 2"/>
</dbReference>
<organism evidence="1 2">
    <name type="scientific">Vibrio astriarenae</name>
    <dbReference type="NCBI Taxonomy" id="1481923"/>
    <lineage>
        <taxon>Bacteria</taxon>
        <taxon>Pseudomonadati</taxon>
        <taxon>Pseudomonadota</taxon>
        <taxon>Gammaproteobacteria</taxon>
        <taxon>Vibrionales</taxon>
        <taxon>Vibrionaceae</taxon>
        <taxon>Vibrio</taxon>
    </lineage>
</organism>
<dbReference type="Pfam" id="PF08888">
    <property type="entry name" value="HopJ"/>
    <property type="match status" value="1"/>
</dbReference>
<protein>
    <submittedName>
        <fullName evidence="1">Type III effector</fullName>
    </submittedName>
</protein>
<accession>A0A7Z2T6D2</accession>
<keyword evidence="2" id="KW-1185">Reference proteome</keyword>
<evidence type="ECO:0000313" key="1">
    <source>
        <dbReference type="EMBL" id="QIA65151.1"/>
    </source>
</evidence>
<sequence>MDDQVELNQFLKQLTSEPTTIEFTDTMAVIDALYDFTPSKFTNGDTVNEAGTNNGSCKIFAFGQDQGFTVEETLACFGAFYRSDVLENPQGTDHANIRNFMITGWKGVEFSSQPLIKK</sequence>
<reference evidence="1 2" key="1">
    <citation type="submission" date="2020-01" db="EMBL/GenBank/DDBJ databases">
        <title>Whole genome and functional gene identification of agarase of Vibrio HN897.</title>
        <authorList>
            <person name="Liu Y."/>
            <person name="Zhao Z."/>
        </authorList>
    </citation>
    <scope>NUCLEOTIDE SEQUENCE [LARGE SCALE GENOMIC DNA]</scope>
    <source>
        <strain evidence="1 2">HN897</strain>
    </source>
</reference>